<reference evidence="1" key="1">
    <citation type="submission" date="2020-11" db="EMBL/GenBank/DDBJ databases">
        <authorList>
            <person name="Whitehead M."/>
        </authorList>
    </citation>
    <scope>NUCLEOTIDE SEQUENCE</scope>
    <source>
        <strain evidence="1">EGII</strain>
    </source>
</reference>
<sequence length="85" mass="9334">MSIVAAINWHKVACNVPHATAPGCLVIMQLWQVSAVASILKTSWLAYWLLRLISAASAKVWQLPDSGCLALVQRRARLLAAQRLL</sequence>
<organism evidence="1 2">
    <name type="scientific">Ceratitis capitata</name>
    <name type="common">Mediterranean fruit fly</name>
    <name type="synonym">Tephritis capitata</name>
    <dbReference type="NCBI Taxonomy" id="7213"/>
    <lineage>
        <taxon>Eukaryota</taxon>
        <taxon>Metazoa</taxon>
        <taxon>Ecdysozoa</taxon>
        <taxon>Arthropoda</taxon>
        <taxon>Hexapoda</taxon>
        <taxon>Insecta</taxon>
        <taxon>Pterygota</taxon>
        <taxon>Neoptera</taxon>
        <taxon>Endopterygota</taxon>
        <taxon>Diptera</taxon>
        <taxon>Brachycera</taxon>
        <taxon>Muscomorpha</taxon>
        <taxon>Tephritoidea</taxon>
        <taxon>Tephritidae</taxon>
        <taxon>Ceratitis</taxon>
        <taxon>Ceratitis</taxon>
    </lineage>
</organism>
<accession>A0A811V736</accession>
<gene>
    <name evidence="1" type="ORF">CCAP1982_LOCUS13743</name>
</gene>
<evidence type="ECO:0000313" key="2">
    <source>
        <dbReference type="Proteomes" id="UP000606786"/>
    </source>
</evidence>
<evidence type="ECO:0000313" key="1">
    <source>
        <dbReference type="EMBL" id="CAD7005383.1"/>
    </source>
</evidence>
<keyword evidence="2" id="KW-1185">Reference proteome</keyword>
<proteinExistence type="predicted"/>
<comment type="caution">
    <text evidence="1">The sequence shown here is derived from an EMBL/GenBank/DDBJ whole genome shotgun (WGS) entry which is preliminary data.</text>
</comment>
<dbReference type="Proteomes" id="UP000606786">
    <property type="component" value="Unassembled WGS sequence"/>
</dbReference>
<protein>
    <submittedName>
        <fullName evidence="1">(Mediterranean fruit fly) hypothetical protein</fullName>
    </submittedName>
</protein>
<name>A0A811V736_CERCA</name>
<dbReference type="AlphaFoldDB" id="A0A811V736"/>
<dbReference type="EMBL" id="CAJHJT010000034">
    <property type="protein sequence ID" value="CAD7005383.1"/>
    <property type="molecule type" value="Genomic_DNA"/>
</dbReference>